<dbReference type="HAMAP" id="MF_00639">
    <property type="entry name" value="MurD"/>
    <property type="match status" value="1"/>
</dbReference>
<dbReference type="InterPro" id="IPR005762">
    <property type="entry name" value="MurD"/>
</dbReference>
<comment type="function">
    <text evidence="1 17 18">Cell wall formation. Catalyzes the addition of glutamate to the nucleotide precursor UDP-N-acetylmuramoyl-L-alanine (UMA).</text>
</comment>
<evidence type="ECO:0000256" key="7">
    <source>
        <dbReference type="ARBA" id="ARBA00022490"/>
    </source>
</evidence>
<keyword evidence="11 17" id="KW-0133">Cell shape</keyword>
<dbReference type="InterPro" id="IPR013221">
    <property type="entry name" value="Mur_ligase_cen"/>
</dbReference>
<keyword evidence="12 17" id="KW-0573">Peptidoglycan synthesis</keyword>
<dbReference type="Proteomes" id="UP001596310">
    <property type="component" value="Unassembled WGS sequence"/>
</dbReference>
<feature type="binding site" evidence="17">
    <location>
        <begin position="119"/>
        <end position="125"/>
    </location>
    <ligand>
        <name>ATP</name>
        <dbReference type="ChEBI" id="CHEBI:30616"/>
    </ligand>
</feature>
<comment type="pathway">
    <text evidence="3 17 18">Cell wall biogenesis; peptidoglycan biosynthesis.</text>
</comment>
<evidence type="ECO:0000256" key="6">
    <source>
        <dbReference type="ARBA" id="ARBA00015655"/>
    </source>
</evidence>
<evidence type="ECO:0000256" key="12">
    <source>
        <dbReference type="ARBA" id="ARBA00022984"/>
    </source>
</evidence>
<evidence type="ECO:0000256" key="9">
    <source>
        <dbReference type="ARBA" id="ARBA00022741"/>
    </source>
</evidence>
<sequence length="461" mass="50625">MKEISTYRNKKVIVLGLAKSGLHAALLLHKLGAFVTVNDRQPLEKSPHAQQLVEAGIRVISGSHPVELLDEDFSLMVKNPGILYSNPMVKRAQALKLPIITEPELAYEVLAGELIGITGSNGKTTTTTLINLMLNQDQATTKAYVAGNIGIPASEVAQKIQPDQTMVTELSSFQLLGVTELRPHIAVLTNIYEAHLDYHGNRHNYIEAKMNLVKNQTPDDYFVVNWDSEEWQKLSQRTRGQVVPFSRLGKSTAGSYVKDGQIYFREERICPVAVIKIPGQHNVENALAAVAVAKLKGVSNHAIQTVLQTFAGVKHRIQFVEEWQQRRFYNDSKATNIEATTVALQSFAQPIVLIAGGLDRGFTFEALVPLLKKHVRAMVLYGETSELMKAAGQQAGIATIVQVPDLVAATKQAVVLSKPNEVILLSPAAASWDQFKTFEERGDLFIETVAQLTGEAGETEA</sequence>
<keyword evidence="7 17" id="KW-0963">Cytoplasm</keyword>
<gene>
    <name evidence="17 21" type="primary">murD</name>
    <name evidence="21" type="ORF">ACFQHW_12185</name>
</gene>
<comment type="similarity">
    <text evidence="4 17">Belongs to the MurCDEF family.</text>
</comment>
<evidence type="ECO:0000259" key="20">
    <source>
        <dbReference type="Pfam" id="PF08245"/>
    </source>
</evidence>
<keyword evidence="17 18" id="KW-0131">Cell cycle</keyword>
<evidence type="ECO:0000256" key="16">
    <source>
        <dbReference type="ARBA" id="ARBA00047632"/>
    </source>
</evidence>
<comment type="catalytic activity">
    <reaction evidence="16 17 18">
        <text>UDP-N-acetyl-alpha-D-muramoyl-L-alanine + D-glutamate + ATP = UDP-N-acetyl-alpha-D-muramoyl-L-alanyl-D-glutamate + ADP + phosphate + H(+)</text>
        <dbReference type="Rhea" id="RHEA:16429"/>
        <dbReference type="ChEBI" id="CHEBI:15378"/>
        <dbReference type="ChEBI" id="CHEBI:29986"/>
        <dbReference type="ChEBI" id="CHEBI:30616"/>
        <dbReference type="ChEBI" id="CHEBI:43474"/>
        <dbReference type="ChEBI" id="CHEBI:83898"/>
        <dbReference type="ChEBI" id="CHEBI:83900"/>
        <dbReference type="ChEBI" id="CHEBI:456216"/>
        <dbReference type="EC" id="6.3.2.9"/>
    </reaction>
</comment>
<evidence type="ECO:0000256" key="15">
    <source>
        <dbReference type="ARBA" id="ARBA00032324"/>
    </source>
</evidence>
<name>A0ABW1UQR2_9LACO</name>
<evidence type="ECO:0000256" key="1">
    <source>
        <dbReference type="ARBA" id="ARBA00002734"/>
    </source>
</evidence>
<evidence type="ECO:0000256" key="5">
    <source>
        <dbReference type="ARBA" id="ARBA00012212"/>
    </source>
</evidence>
<keyword evidence="8 17" id="KW-0436">Ligase</keyword>
<evidence type="ECO:0000256" key="13">
    <source>
        <dbReference type="ARBA" id="ARBA00023316"/>
    </source>
</evidence>
<dbReference type="InterPro" id="IPR036565">
    <property type="entry name" value="Mur-like_cat_sf"/>
</dbReference>
<comment type="subcellular location">
    <subcellularLocation>
        <location evidence="2 17 18">Cytoplasm</location>
    </subcellularLocation>
</comment>
<evidence type="ECO:0000256" key="4">
    <source>
        <dbReference type="ARBA" id="ARBA00010416"/>
    </source>
</evidence>
<keyword evidence="13 17" id="KW-0961">Cell wall biogenesis/degradation</keyword>
<proteinExistence type="inferred from homology"/>
<dbReference type="PANTHER" id="PTHR43692:SF1">
    <property type="entry name" value="UDP-N-ACETYLMURAMOYLALANINE--D-GLUTAMATE LIGASE"/>
    <property type="match status" value="1"/>
</dbReference>
<evidence type="ECO:0000256" key="2">
    <source>
        <dbReference type="ARBA" id="ARBA00004496"/>
    </source>
</evidence>
<evidence type="ECO:0000256" key="17">
    <source>
        <dbReference type="HAMAP-Rule" id="MF_00639"/>
    </source>
</evidence>
<accession>A0ABW1UQR2</accession>
<dbReference type="Pfam" id="PF08245">
    <property type="entry name" value="Mur_ligase_M"/>
    <property type="match status" value="1"/>
</dbReference>
<dbReference type="Pfam" id="PF21799">
    <property type="entry name" value="MurD-like_N"/>
    <property type="match status" value="1"/>
</dbReference>
<feature type="domain" description="Mur ligase central" evidence="20">
    <location>
        <begin position="117"/>
        <end position="293"/>
    </location>
</feature>
<dbReference type="SUPFAM" id="SSF53244">
    <property type="entry name" value="MurD-like peptide ligases, peptide-binding domain"/>
    <property type="match status" value="1"/>
</dbReference>
<reference evidence="22" key="1">
    <citation type="journal article" date="2019" name="Int. J. Syst. Evol. Microbiol.">
        <title>The Global Catalogue of Microorganisms (GCM) 10K type strain sequencing project: providing services to taxonomists for standard genome sequencing and annotation.</title>
        <authorList>
            <consortium name="The Broad Institute Genomics Platform"/>
            <consortium name="The Broad Institute Genome Sequencing Center for Infectious Disease"/>
            <person name="Wu L."/>
            <person name="Ma J."/>
        </authorList>
    </citation>
    <scope>NUCLEOTIDE SEQUENCE [LARGE SCALE GENOMIC DNA]</scope>
    <source>
        <strain evidence="22">CCM 8897</strain>
    </source>
</reference>
<keyword evidence="10 17" id="KW-0067">ATP-binding</keyword>
<evidence type="ECO:0000256" key="3">
    <source>
        <dbReference type="ARBA" id="ARBA00004752"/>
    </source>
</evidence>
<keyword evidence="22" id="KW-1185">Reference proteome</keyword>
<dbReference type="EMBL" id="JBHSSM010000029">
    <property type="protein sequence ID" value="MFC6316322.1"/>
    <property type="molecule type" value="Genomic_DNA"/>
</dbReference>
<evidence type="ECO:0000256" key="11">
    <source>
        <dbReference type="ARBA" id="ARBA00022960"/>
    </source>
</evidence>
<dbReference type="SUPFAM" id="SSF53623">
    <property type="entry name" value="MurD-like peptide ligases, catalytic domain"/>
    <property type="match status" value="1"/>
</dbReference>
<keyword evidence="17 18" id="KW-0132">Cell division</keyword>
<protein>
    <recommendedName>
        <fullName evidence="6 17">UDP-N-acetylmuramoylalanine--D-glutamate ligase</fullName>
        <ecNumber evidence="5 17">6.3.2.9</ecNumber>
    </recommendedName>
    <alternativeName>
        <fullName evidence="15 17">D-glutamic acid-adding enzyme</fullName>
    </alternativeName>
    <alternativeName>
        <fullName evidence="14 17">UDP-N-acetylmuramoyl-L-alanyl-D-glutamate synthetase</fullName>
    </alternativeName>
</protein>
<dbReference type="SUPFAM" id="SSF51984">
    <property type="entry name" value="MurCD N-terminal domain"/>
    <property type="match status" value="1"/>
</dbReference>
<evidence type="ECO:0000313" key="22">
    <source>
        <dbReference type="Proteomes" id="UP001596310"/>
    </source>
</evidence>
<dbReference type="EC" id="6.3.2.9" evidence="5 17"/>
<organism evidence="21 22">
    <name type="scientific">Lapidilactobacillus achengensis</name>
    <dbReference type="NCBI Taxonomy" id="2486000"/>
    <lineage>
        <taxon>Bacteria</taxon>
        <taxon>Bacillati</taxon>
        <taxon>Bacillota</taxon>
        <taxon>Bacilli</taxon>
        <taxon>Lactobacillales</taxon>
        <taxon>Lactobacillaceae</taxon>
        <taxon>Lapidilactobacillus</taxon>
    </lineage>
</organism>
<evidence type="ECO:0000259" key="19">
    <source>
        <dbReference type="Pfam" id="PF02875"/>
    </source>
</evidence>
<dbReference type="RefSeq" id="WP_125599230.1">
    <property type="nucleotide sequence ID" value="NZ_JBHSSM010000029.1"/>
</dbReference>
<evidence type="ECO:0000256" key="8">
    <source>
        <dbReference type="ARBA" id="ARBA00022598"/>
    </source>
</evidence>
<dbReference type="Gene3D" id="3.40.1190.10">
    <property type="entry name" value="Mur-like, catalytic domain"/>
    <property type="match status" value="1"/>
</dbReference>
<dbReference type="NCBIfam" id="TIGR01087">
    <property type="entry name" value="murD"/>
    <property type="match status" value="1"/>
</dbReference>
<dbReference type="GO" id="GO:0008764">
    <property type="term" value="F:UDP-N-acetylmuramoylalanine-D-glutamate ligase activity"/>
    <property type="evidence" value="ECO:0007669"/>
    <property type="project" value="UniProtKB-EC"/>
</dbReference>
<evidence type="ECO:0000256" key="18">
    <source>
        <dbReference type="RuleBase" id="RU003664"/>
    </source>
</evidence>
<feature type="domain" description="Mur ligase C-terminal" evidence="19">
    <location>
        <begin position="315"/>
        <end position="428"/>
    </location>
</feature>
<comment type="caution">
    <text evidence="21">The sequence shown here is derived from an EMBL/GenBank/DDBJ whole genome shotgun (WGS) entry which is preliminary data.</text>
</comment>
<dbReference type="Gene3D" id="3.40.50.720">
    <property type="entry name" value="NAD(P)-binding Rossmann-like Domain"/>
    <property type="match status" value="1"/>
</dbReference>
<evidence type="ECO:0000256" key="10">
    <source>
        <dbReference type="ARBA" id="ARBA00022840"/>
    </source>
</evidence>
<keyword evidence="9 17" id="KW-0547">Nucleotide-binding</keyword>
<evidence type="ECO:0000256" key="14">
    <source>
        <dbReference type="ARBA" id="ARBA00030398"/>
    </source>
</evidence>
<dbReference type="InterPro" id="IPR004101">
    <property type="entry name" value="Mur_ligase_C"/>
</dbReference>
<evidence type="ECO:0000313" key="21">
    <source>
        <dbReference type="EMBL" id="MFC6316322.1"/>
    </source>
</evidence>
<dbReference type="PANTHER" id="PTHR43692">
    <property type="entry name" value="UDP-N-ACETYLMURAMOYLALANINE--D-GLUTAMATE LIGASE"/>
    <property type="match status" value="1"/>
</dbReference>
<dbReference type="Pfam" id="PF02875">
    <property type="entry name" value="Mur_ligase_C"/>
    <property type="match status" value="1"/>
</dbReference>
<dbReference type="Gene3D" id="3.90.190.20">
    <property type="entry name" value="Mur ligase, C-terminal domain"/>
    <property type="match status" value="1"/>
</dbReference>
<dbReference type="InterPro" id="IPR036615">
    <property type="entry name" value="Mur_ligase_C_dom_sf"/>
</dbReference>